<dbReference type="RefSeq" id="WP_131957049.1">
    <property type="nucleotide sequence ID" value="NZ_VLSS01000034.1"/>
</dbReference>
<feature type="domain" description="Phage tail fibre protein N-terminal" evidence="4">
    <location>
        <begin position="1"/>
        <end position="150"/>
    </location>
</feature>
<name>A0A483GVZ2_KLEPN</name>
<comment type="caution">
    <text evidence="5">The sequence shown here is derived from an EMBL/GenBank/DDBJ whole genome shotgun (WGS) entry which is preliminary data.</text>
</comment>
<dbReference type="EMBL" id="SDCC01000002">
    <property type="protein sequence ID" value="TCX11680.1"/>
    <property type="molecule type" value="Genomic_DNA"/>
</dbReference>
<dbReference type="SUPFAM" id="SSF88874">
    <property type="entry name" value="Receptor-binding domain of short tail fibre protein gp12"/>
    <property type="match status" value="1"/>
</dbReference>
<accession>A0A483GVZ2</accession>
<dbReference type="PANTHER" id="PTHR35191">
    <property type="entry name" value="PROPHAGE SIDE TAIL FIBER PROTEIN HOMOLOG STFQ-RELATED"/>
    <property type="match status" value="1"/>
</dbReference>
<reference evidence="5" key="1">
    <citation type="submission" date="2019-01" db="EMBL/GenBank/DDBJ databases">
        <authorList>
            <person name="Lista F."/>
            <person name="Anselmo A."/>
        </authorList>
    </citation>
    <scope>NUCLEOTIDE SEQUENCE</scope>
    <source>
        <strain evidence="5">20S</strain>
    </source>
</reference>
<sequence>MTAKYYAILTNQGAARLANATALGTKLNLTQMAVGDANGKLPTPDPAQTALINQQRIAPLNMLTVDPANVSQIIAEQIIPENEGGFWIREIGLYDDDGVLIAVANCPETYKPKLAEGSGRTQTIRMILIVSSTTAITLKIDPSVVLATRQYVDEQVIDVKSYVDDVLAQHEKSRNHPDATTAAKGFVQLSSATNSTSEALAATPKAVKAANDNANNRLSKTGNLSEIKSAGTAAQLSAQQNIGLSSYGIAPALAAETGKDLNSLLTQGVFVLTNPLNAPEPANNAGTVFVEVMTWQSGSGDDGYRVIQRLYGYGSSGSIANRVWVRTKTPDWGGWYELYSQANKPTAADVGAIVREDAPVGIPQPWPLATAPLGWLNCNGATFDKAMYPYLAAAYPSGKLPDLRGEFIRGWDNGRGVDPGRSLLAWQDDMIKKHSHTLGTYKSVDAGIKMPVTAGAELSNSGVGGAMYTGEAGSSETRPRNIAFNYIVRAA</sequence>
<dbReference type="InterPro" id="IPR011083">
    <property type="entry name" value="Phage_tail_collar_dom"/>
</dbReference>
<dbReference type="InterPro" id="IPR005068">
    <property type="entry name" value="Phage_lambda_Stf-r2"/>
</dbReference>
<dbReference type="InterPro" id="IPR022225">
    <property type="entry name" value="Phage_tail_fibre_N"/>
</dbReference>
<dbReference type="InterPro" id="IPR037053">
    <property type="entry name" value="Phage_tail_collar_dom_sf"/>
</dbReference>
<organism evidence="5">
    <name type="scientific">Klebsiella pneumoniae</name>
    <dbReference type="NCBI Taxonomy" id="573"/>
    <lineage>
        <taxon>Bacteria</taxon>
        <taxon>Pseudomonadati</taxon>
        <taxon>Pseudomonadota</taxon>
        <taxon>Gammaproteobacteria</taxon>
        <taxon>Enterobacterales</taxon>
        <taxon>Enterobacteriaceae</taxon>
        <taxon>Klebsiella/Raoultella group</taxon>
        <taxon>Klebsiella</taxon>
        <taxon>Klebsiella pneumoniae complex</taxon>
    </lineage>
</organism>
<dbReference type="PANTHER" id="PTHR35191:SF1">
    <property type="entry name" value="PROPHAGE SIDE TAIL FIBER PROTEIN HOMOLOG STFQ-RELATED"/>
    <property type="match status" value="1"/>
</dbReference>
<protein>
    <submittedName>
        <fullName evidence="5">Phage tail protein</fullName>
    </submittedName>
</protein>
<evidence type="ECO:0000256" key="1">
    <source>
        <dbReference type="ARBA" id="ARBA00004328"/>
    </source>
</evidence>
<feature type="domain" description="Phage tail collar" evidence="3">
    <location>
        <begin position="361"/>
        <end position="408"/>
    </location>
</feature>
<dbReference type="AlphaFoldDB" id="A0A483GVZ2"/>
<dbReference type="GO" id="GO:0046718">
    <property type="term" value="P:symbiont entry into host cell"/>
    <property type="evidence" value="ECO:0007669"/>
    <property type="project" value="InterPro"/>
</dbReference>
<evidence type="ECO:0000259" key="4">
    <source>
        <dbReference type="Pfam" id="PF12571"/>
    </source>
</evidence>
<dbReference type="InterPro" id="IPR051934">
    <property type="entry name" value="Phage_Tail_Fiber_Structural"/>
</dbReference>
<gene>
    <name evidence="5" type="ORF">ETE86_03495</name>
</gene>
<dbReference type="Pfam" id="PF07484">
    <property type="entry name" value="Collar"/>
    <property type="match status" value="1"/>
</dbReference>
<evidence type="ECO:0000313" key="5">
    <source>
        <dbReference type="EMBL" id="TCX11680.1"/>
    </source>
</evidence>
<dbReference type="Pfam" id="PF12571">
    <property type="entry name" value="Phage_tail_fib"/>
    <property type="match status" value="1"/>
</dbReference>
<dbReference type="Pfam" id="PF03406">
    <property type="entry name" value="Phage_fiber_2"/>
    <property type="match status" value="1"/>
</dbReference>
<evidence type="ECO:0000256" key="2">
    <source>
        <dbReference type="ARBA" id="ARBA00022581"/>
    </source>
</evidence>
<keyword evidence="2" id="KW-0945">Host-virus interaction</keyword>
<dbReference type="GO" id="GO:0019062">
    <property type="term" value="P:virion attachment to host cell"/>
    <property type="evidence" value="ECO:0007669"/>
    <property type="project" value="InterPro"/>
</dbReference>
<dbReference type="Gene3D" id="3.90.1340.10">
    <property type="entry name" value="Phage tail collar domain"/>
    <property type="match status" value="1"/>
</dbReference>
<proteinExistence type="predicted"/>
<evidence type="ECO:0000259" key="3">
    <source>
        <dbReference type="Pfam" id="PF07484"/>
    </source>
</evidence>
<comment type="subcellular location">
    <subcellularLocation>
        <location evidence="1">Virion</location>
    </subcellularLocation>
</comment>